<dbReference type="AlphaFoldDB" id="A0ABD1UVN0"/>
<dbReference type="Gene3D" id="3.10.20.90">
    <property type="entry name" value="Phosphatidylinositol 3-kinase Catalytic Subunit, Chain A, domain 1"/>
    <property type="match status" value="1"/>
</dbReference>
<keyword evidence="5" id="KW-1185">Reference proteome</keyword>
<sequence>MTVDSSLPWKRQRFTGVHLMDLESAKATLAAAKEKFGRQIRVFETSTGSQNSAEVSNVEEPDDFFEFTAEDYYRLWAIKKEDKYLKTRRIREAEEAARRSKITKAVIRVRFPDNYTLEAMFHPSETIQSLVDLLKKVVTHPELPLYIYTTPPKKQIKDMSLDFYSAGCVPGAIVYFAYDLPKGDDGAAGLGPFLQEEIMSLQGLEFIIEQAKPTQPTPTPVITSPSVVSEQKPADKRNVKPKWLKIDMTIKLEVTDDTKWNPERAYNQNGFKQWIAKFKFEVP</sequence>
<evidence type="ECO:0000313" key="4">
    <source>
        <dbReference type="EMBL" id="KAL2529069.1"/>
    </source>
</evidence>
<evidence type="ECO:0000259" key="3">
    <source>
        <dbReference type="PROSITE" id="PS50033"/>
    </source>
</evidence>
<dbReference type="PANTHER" id="PTHR47557:SF2">
    <property type="entry name" value="PLANT UBX DOMAIN-CONTAINING PROTEIN 1"/>
    <property type="match status" value="1"/>
</dbReference>
<name>A0ABD1UVN0_9LAMI</name>
<protein>
    <submittedName>
        <fullName evidence="4">Plant UBX domain-containing protein 1</fullName>
    </submittedName>
</protein>
<dbReference type="Pfam" id="PF00789">
    <property type="entry name" value="UBX"/>
    <property type="match status" value="1"/>
</dbReference>
<feature type="region of interest" description="Disordered" evidence="2">
    <location>
        <begin position="215"/>
        <end position="234"/>
    </location>
</feature>
<dbReference type="PROSITE" id="PS50033">
    <property type="entry name" value="UBX"/>
    <property type="match status" value="1"/>
</dbReference>
<evidence type="ECO:0000256" key="2">
    <source>
        <dbReference type="SAM" id="MobiDB-lite"/>
    </source>
</evidence>
<dbReference type="InterPro" id="IPR001012">
    <property type="entry name" value="UBX_dom"/>
</dbReference>
<evidence type="ECO:0000313" key="5">
    <source>
        <dbReference type="Proteomes" id="UP001604277"/>
    </source>
</evidence>
<evidence type="ECO:0000256" key="1">
    <source>
        <dbReference type="ARBA" id="ARBA00022786"/>
    </source>
</evidence>
<feature type="compositionally biased region" description="Low complexity" evidence="2">
    <location>
        <begin position="220"/>
        <end position="229"/>
    </location>
</feature>
<dbReference type="InterPro" id="IPR029071">
    <property type="entry name" value="Ubiquitin-like_domsf"/>
</dbReference>
<dbReference type="Proteomes" id="UP001604277">
    <property type="component" value="Unassembled WGS sequence"/>
</dbReference>
<dbReference type="PANTHER" id="PTHR47557">
    <property type="entry name" value="PLANT UBX DOMAIN-CONTAINING PROTEIN 1"/>
    <property type="match status" value="1"/>
</dbReference>
<dbReference type="CDD" id="cd16118">
    <property type="entry name" value="UBX2_UBXN9"/>
    <property type="match status" value="1"/>
</dbReference>
<comment type="caution">
    <text evidence="4">The sequence shown here is derived from an EMBL/GenBank/DDBJ whole genome shotgun (WGS) entry which is preliminary data.</text>
</comment>
<feature type="domain" description="UBX" evidence="3">
    <location>
        <begin position="100"/>
        <end position="176"/>
    </location>
</feature>
<accession>A0ABD1UVN0</accession>
<dbReference type="EMBL" id="JBFOLJ010000006">
    <property type="protein sequence ID" value="KAL2529069.1"/>
    <property type="molecule type" value="Genomic_DNA"/>
</dbReference>
<dbReference type="SUPFAM" id="SSF54236">
    <property type="entry name" value="Ubiquitin-like"/>
    <property type="match status" value="1"/>
</dbReference>
<reference evidence="5" key="1">
    <citation type="submission" date="2024-07" db="EMBL/GenBank/DDBJ databases">
        <title>Two chromosome-level genome assemblies of Korean endemic species Abeliophyllum distichum and Forsythia ovata (Oleaceae).</title>
        <authorList>
            <person name="Jang H."/>
        </authorList>
    </citation>
    <scope>NUCLEOTIDE SEQUENCE [LARGE SCALE GENOMIC DNA]</scope>
</reference>
<gene>
    <name evidence="4" type="ORF">Fot_21670</name>
</gene>
<organism evidence="4 5">
    <name type="scientific">Forsythia ovata</name>
    <dbReference type="NCBI Taxonomy" id="205694"/>
    <lineage>
        <taxon>Eukaryota</taxon>
        <taxon>Viridiplantae</taxon>
        <taxon>Streptophyta</taxon>
        <taxon>Embryophyta</taxon>
        <taxon>Tracheophyta</taxon>
        <taxon>Spermatophyta</taxon>
        <taxon>Magnoliopsida</taxon>
        <taxon>eudicotyledons</taxon>
        <taxon>Gunneridae</taxon>
        <taxon>Pentapetalae</taxon>
        <taxon>asterids</taxon>
        <taxon>lamiids</taxon>
        <taxon>Lamiales</taxon>
        <taxon>Oleaceae</taxon>
        <taxon>Forsythieae</taxon>
        <taxon>Forsythia</taxon>
    </lineage>
</organism>
<proteinExistence type="predicted"/>
<dbReference type="InterPro" id="IPR044232">
    <property type="entry name" value="PUX1"/>
</dbReference>
<keyword evidence="1" id="KW-0833">Ubl conjugation pathway</keyword>